<evidence type="ECO:0000256" key="15">
    <source>
        <dbReference type="PIRSR" id="PIRSR000130-4"/>
    </source>
</evidence>
<evidence type="ECO:0000259" key="19">
    <source>
        <dbReference type="PROSITE" id="PS51371"/>
    </source>
</evidence>
<evidence type="ECO:0000256" key="16">
    <source>
        <dbReference type="PROSITE-ProRule" id="PRU00703"/>
    </source>
</evidence>
<sequence length="530" mass="58203">MNKNNEKSEENFGNDGQTLEEMMRESIGLTYWLKIFTKFLINFSDFNILPGYIDFSVSSVDLTTFLTRGIKLNVPLVSSPMDTVTESEMAIAMALNGGIGIIHGNFSTGQEQVEEVMKVKRYKQGFINNPQCIKETDSVNNLMAIKQKYGFTGTPVTSTGHVGGKLLGLVTSRDIDFIPKNKYSTTRISEVMVPREKLITSHEDFTLEEAYRLLESEKKGKLPIVNDRDELVSLIARTDLKKARDFPLSSYDSKGQLRVGAAINTREDAKEQVKLLANAGVDVIVIDSSQGASIYQIGLLKWIKENYPETPQVIAGNVVTRKQAKYLIDAGADGLRVGMGSGSICITQEIMAVGRAQGTAVFHVSQYARSRGIPVIADGGIRDVGYITKAIALGASTVMMGGLLAGTTEAPGEYFWGPSGVRLKKYRGMGSIDAMEAHASSQDRYFVSQSDAIKVAQGVSATIRDRGSVHKFVPYLIRGIQHGLQDIGCNSIKKLSADVVRGAVRFERRTTNAQVEGDVHSLYSYEKRLY</sequence>
<dbReference type="InterPro" id="IPR013785">
    <property type="entry name" value="Aldolase_TIM"/>
</dbReference>
<comment type="subcellular location">
    <subcellularLocation>
        <location evidence="12">Cytoplasm</location>
    </subcellularLocation>
</comment>
<evidence type="ECO:0000256" key="5">
    <source>
        <dbReference type="ARBA" id="ARBA00022755"/>
    </source>
</evidence>
<keyword evidence="12" id="KW-0963">Cytoplasm</keyword>
<keyword evidence="6 12" id="KW-0630">Potassium</keyword>
<feature type="binding site" evidence="12">
    <location>
        <begin position="378"/>
        <end position="380"/>
    </location>
    <ligand>
        <name>IMP</name>
        <dbReference type="ChEBI" id="CHEBI:58053"/>
    </ligand>
</feature>
<evidence type="ECO:0000313" key="21">
    <source>
        <dbReference type="Proteomes" id="UP000038040"/>
    </source>
</evidence>
<evidence type="ECO:0000256" key="6">
    <source>
        <dbReference type="ARBA" id="ARBA00022958"/>
    </source>
</evidence>
<gene>
    <name evidence="20" type="ORF">DME_LOCUS8722</name>
</gene>
<evidence type="ECO:0000256" key="11">
    <source>
        <dbReference type="ARBA" id="ARBA00056556"/>
    </source>
</evidence>
<feature type="binding site" evidence="12 14">
    <location>
        <begin position="287"/>
        <end position="289"/>
    </location>
    <ligand>
        <name>NAD(+)</name>
        <dbReference type="ChEBI" id="CHEBI:57540"/>
    </ligand>
</feature>
<dbReference type="CDD" id="cd04601">
    <property type="entry name" value="CBS_pair_IMPDH"/>
    <property type="match status" value="1"/>
</dbReference>
<keyword evidence="9 16" id="KW-0129">CBS domain</keyword>
<organism evidence="21 23">
    <name type="scientific">Dracunculus medinensis</name>
    <name type="common">Guinea worm</name>
    <dbReference type="NCBI Taxonomy" id="318479"/>
    <lineage>
        <taxon>Eukaryota</taxon>
        <taxon>Metazoa</taxon>
        <taxon>Ecdysozoa</taxon>
        <taxon>Nematoda</taxon>
        <taxon>Chromadorea</taxon>
        <taxon>Rhabditida</taxon>
        <taxon>Spirurina</taxon>
        <taxon>Dracunculoidea</taxon>
        <taxon>Dracunculidae</taxon>
        <taxon>Dracunculus</taxon>
    </lineage>
</organism>
<comment type="caution">
    <text evidence="12">Lacks conserved residue(s) required for the propagation of feature annotation.</text>
</comment>
<evidence type="ECO:0000256" key="9">
    <source>
        <dbReference type="ARBA" id="ARBA00023122"/>
    </source>
</evidence>
<dbReference type="InterPro" id="IPR015875">
    <property type="entry name" value="IMP_DH/GMP_Rdtase_CS"/>
</dbReference>
<proteinExistence type="inferred from homology"/>
<evidence type="ECO:0000256" key="18">
    <source>
        <dbReference type="RuleBase" id="RU003928"/>
    </source>
</evidence>
<dbReference type="GO" id="GO:0046872">
    <property type="term" value="F:metal ion binding"/>
    <property type="evidence" value="ECO:0007669"/>
    <property type="project" value="UniProtKB-UniRule"/>
</dbReference>
<dbReference type="InterPro" id="IPR000644">
    <property type="entry name" value="CBS_dom"/>
</dbReference>
<dbReference type="EMBL" id="UYYG01001171">
    <property type="protein sequence ID" value="VDN58749.1"/>
    <property type="molecule type" value="Genomic_DNA"/>
</dbReference>
<evidence type="ECO:0000256" key="17">
    <source>
        <dbReference type="RuleBase" id="RU003927"/>
    </source>
</evidence>
<dbReference type="GO" id="GO:0003938">
    <property type="term" value="F:IMP dehydrogenase activity"/>
    <property type="evidence" value="ECO:0007669"/>
    <property type="project" value="UniProtKB-UniRule"/>
</dbReference>
<dbReference type="InterPro" id="IPR001093">
    <property type="entry name" value="IMP_DH_GMPRt"/>
</dbReference>
<evidence type="ECO:0000256" key="14">
    <source>
        <dbReference type="PIRSR" id="PIRSR000130-3"/>
    </source>
</evidence>
<dbReference type="PROSITE" id="PS00487">
    <property type="entry name" value="IMP_DH_GMP_RED"/>
    <property type="match status" value="1"/>
</dbReference>
<dbReference type="Proteomes" id="UP000038040">
    <property type="component" value="Unplaced"/>
</dbReference>
<keyword evidence="3 12" id="KW-0479">Metal-binding</keyword>
<dbReference type="STRING" id="318479.A0A0N4UC60"/>
<evidence type="ECO:0000256" key="10">
    <source>
        <dbReference type="ARBA" id="ARBA00048028"/>
    </source>
</evidence>
<comment type="similarity">
    <text evidence="2 12 17">Belongs to the IMPDH/GMPR family.</text>
</comment>
<feature type="binding site" evidence="12">
    <location>
        <position position="343"/>
    </location>
    <ligand>
        <name>IMP</name>
        <dbReference type="ChEBI" id="CHEBI:58053"/>
    </ligand>
</feature>
<dbReference type="Gene3D" id="3.20.20.70">
    <property type="entry name" value="Aldolase class I"/>
    <property type="match status" value="1"/>
</dbReference>
<feature type="binding site" evidence="12">
    <location>
        <begin position="401"/>
        <end position="402"/>
    </location>
    <ligand>
        <name>IMP</name>
        <dbReference type="ChEBI" id="CHEBI:58053"/>
    </ligand>
</feature>
<comment type="activity regulation">
    <text evidence="12">Mycophenolic acid (MPA) is a non-competitive inhibitor that prevents formation of the closed enzyme conformation by binding to the same site as the amobile flap. In contrast, mizoribine monophosphate (MZP) is a competitive inhibitor that induces the closed conformation. MPA is a potent inhibitor of mammalian IMPDHs but a poor inhibitor of the bacterial enzymes. MZP is a more potent inhibitor of bacterial IMPDH.</text>
</comment>
<feature type="domain" description="CBS" evidence="19">
    <location>
        <begin position="192"/>
        <end position="250"/>
    </location>
</feature>
<evidence type="ECO:0000256" key="1">
    <source>
        <dbReference type="ARBA" id="ARBA00001958"/>
    </source>
</evidence>
<dbReference type="EC" id="1.1.1.205" evidence="12 18"/>
<keyword evidence="5 12" id="KW-0658">Purine biosynthesis</keyword>
<evidence type="ECO:0000256" key="3">
    <source>
        <dbReference type="ARBA" id="ARBA00022723"/>
    </source>
</evidence>
<evidence type="ECO:0000256" key="2">
    <source>
        <dbReference type="ARBA" id="ARBA00005502"/>
    </source>
</evidence>
<dbReference type="CDD" id="cd00381">
    <property type="entry name" value="IMPDH"/>
    <property type="match status" value="1"/>
</dbReference>
<keyword evidence="8 12" id="KW-0520">NAD</keyword>
<dbReference type="InterPro" id="IPR005990">
    <property type="entry name" value="IMP_DH"/>
</dbReference>
<dbReference type="Proteomes" id="UP000274756">
    <property type="component" value="Unassembled WGS sequence"/>
</dbReference>
<evidence type="ECO:0000313" key="22">
    <source>
        <dbReference type="Proteomes" id="UP000274756"/>
    </source>
</evidence>
<dbReference type="PIRSF" id="PIRSF000130">
    <property type="entry name" value="IMPDH"/>
    <property type="match status" value="1"/>
</dbReference>
<feature type="binding site" description="in other chain" evidence="12 15">
    <location>
        <position position="340"/>
    </location>
    <ligand>
        <name>K(+)</name>
        <dbReference type="ChEBI" id="CHEBI:29103"/>
        <note>ligand shared between two tetrameric partners</note>
    </ligand>
</feature>
<comment type="pathway">
    <text evidence="12 18">Purine metabolism; XMP biosynthesis via de novo pathway; XMP from IMP: step 1/1.</text>
</comment>
<comment type="function">
    <text evidence="11 12">Catalyzes the conversion of inosine 5'-phosphate (IMP) to xanthosine 5'-phosphate (XMP), the first committed and rate-limiting step in the de novo synthesis of guanine nucleotides, and therefore plays an important role in the regulation of cell growth.</text>
</comment>
<feature type="binding site" evidence="12">
    <location>
        <begin position="426"/>
        <end position="430"/>
    </location>
    <ligand>
        <name>IMP</name>
        <dbReference type="ChEBI" id="CHEBI:58053"/>
    </ligand>
</feature>
<evidence type="ECO:0000313" key="20">
    <source>
        <dbReference type="EMBL" id="VDN58749.1"/>
    </source>
</evidence>
<keyword evidence="4 12" id="KW-0332">GMP biosynthesis</keyword>
<dbReference type="GO" id="GO:0005737">
    <property type="term" value="C:cytoplasm"/>
    <property type="evidence" value="ECO:0007669"/>
    <property type="project" value="UniProtKB-SubCell"/>
</dbReference>
<feature type="binding site" description="in other chain" evidence="12 15">
    <location>
        <position position="342"/>
    </location>
    <ligand>
        <name>K(+)</name>
        <dbReference type="ChEBI" id="CHEBI:29103"/>
        <note>ligand shared between two tetrameric partners</note>
    </ligand>
</feature>
<evidence type="ECO:0000256" key="7">
    <source>
        <dbReference type="ARBA" id="ARBA00023002"/>
    </source>
</evidence>
<dbReference type="FunFam" id="3.20.20.70:FF:000086">
    <property type="entry name" value="IMP dehydrogenase, putative"/>
    <property type="match status" value="1"/>
</dbReference>
<dbReference type="GO" id="GO:0000166">
    <property type="term" value="F:nucleotide binding"/>
    <property type="evidence" value="ECO:0007669"/>
    <property type="project" value="UniProtKB-UniRule"/>
</dbReference>
<dbReference type="HAMAP" id="MF_01964">
    <property type="entry name" value="IMPDH"/>
    <property type="match status" value="1"/>
</dbReference>
<keyword evidence="7 12" id="KW-0560">Oxidoreductase</keyword>
<reference evidence="20 22" key="2">
    <citation type="submission" date="2018-11" db="EMBL/GenBank/DDBJ databases">
        <authorList>
            <consortium name="Pathogen Informatics"/>
        </authorList>
    </citation>
    <scope>NUCLEOTIDE SEQUENCE [LARGE SCALE GENOMIC DNA]</scope>
</reference>
<name>A0A0N4UC60_DRAME</name>
<dbReference type="WBParaSite" id="DME_0000483901-mRNA-1">
    <property type="protein sequence ID" value="DME_0000483901-mRNA-1"/>
    <property type="gene ID" value="DME_0000483901"/>
</dbReference>
<keyword evidence="22" id="KW-1185">Reference proteome</keyword>
<protein>
    <recommendedName>
        <fullName evidence="12 18">Inosine-5'-monophosphate dehydrogenase</fullName>
        <shortName evidence="12">IMP dehydrogenase</shortName>
        <shortName evidence="12">IMPD</shortName>
        <shortName evidence="12">IMPDH</shortName>
        <ecNumber evidence="12 18">1.1.1.205</ecNumber>
    </recommendedName>
</protein>
<dbReference type="GO" id="GO:0006177">
    <property type="term" value="P:GMP biosynthetic process"/>
    <property type="evidence" value="ECO:0007669"/>
    <property type="project" value="UniProtKB-UniRule"/>
</dbReference>
<dbReference type="OrthoDB" id="416622at2759"/>
<dbReference type="PANTHER" id="PTHR11911">
    <property type="entry name" value="INOSINE-5-MONOPHOSPHATE DEHYDROGENASE RELATED"/>
    <property type="match status" value="1"/>
</dbReference>
<evidence type="ECO:0000256" key="4">
    <source>
        <dbReference type="ARBA" id="ARBA00022749"/>
    </source>
</evidence>
<dbReference type="AlphaFoldDB" id="A0A0N4UC60"/>
<dbReference type="PANTHER" id="PTHR11911:SF111">
    <property type="entry name" value="INOSINE-5'-MONOPHOSPHATE DEHYDROGENASE"/>
    <property type="match status" value="1"/>
</dbReference>
<comment type="subunit">
    <text evidence="12">Homotetramer.</text>
</comment>
<dbReference type="GO" id="GO:0006183">
    <property type="term" value="P:GTP biosynthetic process"/>
    <property type="evidence" value="ECO:0007669"/>
    <property type="project" value="TreeGrafter"/>
</dbReference>
<dbReference type="Pfam" id="PF00478">
    <property type="entry name" value="IMPDH"/>
    <property type="match status" value="1"/>
</dbReference>
<evidence type="ECO:0000256" key="8">
    <source>
        <dbReference type="ARBA" id="ARBA00023027"/>
    </source>
</evidence>
<feature type="active site" description="Proton acceptor" evidence="12 13">
    <location>
        <position position="444"/>
    </location>
</feature>
<dbReference type="SUPFAM" id="SSF51412">
    <property type="entry name" value="Inosine monophosphate dehydrogenase (IMPDH)"/>
    <property type="match status" value="2"/>
</dbReference>
<dbReference type="SMART" id="SM01240">
    <property type="entry name" value="IMPDH"/>
    <property type="match status" value="1"/>
</dbReference>
<feature type="active site" description="Thioimidate intermediate" evidence="12 13">
    <location>
        <position position="345"/>
    </location>
</feature>
<feature type="binding site" evidence="12 14">
    <location>
        <begin position="338"/>
        <end position="340"/>
    </location>
    <ligand>
        <name>NAD(+)</name>
        <dbReference type="ChEBI" id="CHEBI:57540"/>
    </ligand>
</feature>
<dbReference type="UniPathway" id="UPA00601">
    <property type="reaction ID" value="UER00295"/>
</dbReference>
<evidence type="ECO:0000256" key="13">
    <source>
        <dbReference type="PIRSR" id="PIRSR000130-1"/>
    </source>
</evidence>
<evidence type="ECO:0000313" key="23">
    <source>
        <dbReference type="WBParaSite" id="DME_0000483901-mRNA-1"/>
    </source>
</evidence>
<dbReference type="PROSITE" id="PS51371">
    <property type="entry name" value="CBS"/>
    <property type="match status" value="1"/>
</dbReference>
<dbReference type="SMART" id="SM00116">
    <property type="entry name" value="CBS"/>
    <property type="match status" value="2"/>
</dbReference>
<dbReference type="NCBIfam" id="TIGR01302">
    <property type="entry name" value="IMP_dehydrog"/>
    <property type="match status" value="1"/>
</dbReference>
<comment type="catalytic activity">
    <reaction evidence="10 12 18">
        <text>IMP + NAD(+) + H2O = XMP + NADH + H(+)</text>
        <dbReference type="Rhea" id="RHEA:11708"/>
        <dbReference type="ChEBI" id="CHEBI:15377"/>
        <dbReference type="ChEBI" id="CHEBI:15378"/>
        <dbReference type="ChEBI" id="CHEBI:57464"/>
        <dbReference type="ChEBI" id="CHEBI:57540"/>
        <dbReference type="ChEBI" id="CHEBI:57945"/>
        <dbReference type="ChEBI" id="CHEBI:58053"/>
        <dbReference type="EC" id="1.1.1.205"/>
    </reaction>
</comment>
<reference evidence="23" key="1">
    <citation type="submission" date="2017-02" db="UniProtKB">
        <authorList>
            <consortium name="WormBaseParasite"/>
        </authorList>
    </citation>
    <scope>IDENTIFICATION</scope>
</reference>
<feature type="binding site" description="in other chain" evidence="12 15">
    <location>
        <position position="345"/>
    </location>
    <ligand>
        <name>K(+)</name>
        <dbReference type="ChEBI" id="CHEBI:29103"/>
        <note>ligand shared between two tetrameric partners</note>
    </ligand>
</feature>
<dbReference type="Pfam" id="PF00571">
    <property type="entry name" value="CBS"/>
    <property type="match status" value="1"/>
</dbReference>
<feature type="binding site" evidence="12">
    <location>
        <position position="457"/>
    </location>
    <ligand>
        <name>IMP</name>
        <dbReference type="ChEBI" id="CHEBI:58053"/>
    </ligand>
</feature>
<accession>A0A0N4UC60</accession>
<comment type="cofactor">
    <cofactor evidence="1 12">
        <name>K(+)</name>
        <dbReference type="ChEBI" id="CHEBI:29103"/>
    </cofactor>
</comment>
<evidence type="ECO:0000256" key="12">
    <source>
        <dbReference type="HAMAP-Rule" id="MF_03156"/>
    </source>
</evidence>